<dbReference type="Proteomes" id="UP000265703">
    <property type="component" value="Unassembled WGS sequence"/>
</dbReference>
<evidence type="ECO:0000313" key="2">
    <source>
        <dbReference type="EMBL" id="RIA94361.1"/>
    </source>
</evidence>
<feature type="transmembrane region" description="Helical" evidence="1">
    <location>
        <begin position="76"/>
        <end position="100"/>
    </location>
</feature>
<dbReference type="EMBL" id="QKYT01000083">
    <property type="protein sequence ID" value="RIA94361.1"/>
    <property type="molecule type" value="Genomic_DNA"/>
</dbReference>
<sequence length="195" mass="21720">MKRPLKRSVKLTPPFVPVLKLSSILAIMPSNQLATAPFIKAPATAFFLASVFHLLVIATLLKVLSHSTGSSSSAPLKVSTLAVIRFAFLVAIFTLGGVFGDVGVGVHIRFNGICMRMGSLYFILDTFFPEFMNQISRIAGWRKNDLKRLLTGEQIRFKVFARLIYDLDLKNCQLGNKSDLKNLPDELTNQTLRNY</sequence>
<evidence type="ECO:0000313" key="3">
    <source>
        <dbReference type="Proteomes" id="UP000265703"/>
    </source>
</evidence>
<keyword evidence="1" id="KW-0812">Transmembrane</keyword>
<organism evidence="2 3">
    <name type="scientific">Glomus cerebriforme</name>
    <dbReference type="NCBI Taxonomy" id="658196"/>
    <lineage>
        <taxon>Eukaryota</taxon>
        <taxon>Fungi</taxon>
        <taxon>Fungi incertae sedis</taxon>
        <taxon>Mucoromycota</taxon>
        <taxon>Glomeromycotina</taxon>
        <taxon>Glomeromycetes</taxon>
        <taxon>Glomerales</taxon>
        <taxon>Glomeraceae</taxon>
        <taxon>Glomus</taxon>
    </lineage>
</organism>
<dbReference type="AlphaFoldDB" id="A0A397TH89"/>
<evidence type="ECO:0000256" key="1">
    <source>
        <dbReference type="SAM" id="Phobius"/>
    </source>
</evidence>
<reference evidence="2 3" key="1">
    <citation type="submission" date="2018-06" db="EMBL/GenBank/DDBJ databases">
        <title>Comparative genomics reveals the genomic features of Rhizophagus irregularis, R. cerebriforme, R. diaphanum and Gigaspora rosea, and their symbiotic lifestyle signature.</title>
        <authorList>
            <person name="Morin E."/>
            <person name="San Clemente H."/>
            <person name="Chen E.C.H."/>
            <person name="De La Providencia I."/>
            <person name="Hainaut M."/>
            <person name="Kuo A."/>
            <person name="Kohler A."/>
            <person name="Murat C."/>
            <person name="Tang N."/>
            <person name="Roy S."/>
            <person name="Loubradou J."/>
            <person name="Henrissat B."/>
            <person name="Grigoriev I.V."/>
            <person name="Corradi N."/>
            <person name="Roux C."/>
            <person name="Martin F.M."/>
        </authorList>
    </citation>
    <scope>NUCLEOTIDE SEQUENCE [LARGE SCALE GENOMIC DNA]</scope>
    <source>
        <strain evidence="2 3">DAOM 227022</strain>
    </source>
</reference>
<protein>
    <submittedName>
        <fullName evidence="2">Uncharacterized protein</fullName>
    </submittedName>
</protein>
<keyword evidence="1" id="KW-1133">Transmembrane helix</keyword>
<keyword evidence="3" id="KW-1185">Reference proteome</keyword>
<comment type="caution">
    <text evidence="2">The sequence shown here is derived from an EMBL/GenBank/DDBJ whole genome shotgun (WGS) entry which is preliminary data.</text>
</comment>
<accession>A0A397TH89</accession>
<feature type="transmembrane region" description="Helical" evidence="1">
    <location>
        <begin position="45"/>
        <end position="64"/>
    </location>
</feature>
<keyword evidence="1" id="KW-0472">Membrane</keyword>
<name>A0A397TH89_9GLOM</name>
<gene>
    <name evidence="2" type="ORF">C1645_818186</name>
</gene>
<proteinExistence type="predicted"/>